<dbReference type="InterPro" id="IPR043472">
    <property type="entry name" value="Macro_dom-like"/>
</dbReference>
<dbReference type="EMBL" id="JBHSDV010000001">
    <property type="protein sequence ID" value="MFC4386656.1"/>
    <property type="molecule type" value="Genomic_DNA"/>
</dbReference>
<dbReference type="Gene3D" id="3.40.630.10">
    <property type="entry name" value="Zn peptidases"/>
    <property type="match status" value="1"/>
</dbReference>
<accession>A0ABV8VSC4</accession>
<dbReference type="Pfam" id="PF00883">
    <property type="entry name" value="Peptidase_M17"/>
    <property type="match status" value="1"/>
</dbReference>
<comment type="function">
    <text evidence="6">Presumably involved in the processing and regular turnover of intracellular proteins. Catalyzes the removal of unsubstituted N-terminal amino acids from various peptides.</text>
</comment>
<keyword evidence="11" id="KW-1185">Reference proteome</keyword>
<evidence type="ECO:0000256" key="1">
    <source>
        <dbReference type="ARBA" id="ARBA00009528"/>
    </source>
</evidence>
<dbReference type="PANTHER" id="PTHR11963">
    <property type="entry name" value="LEUCINE AMINOPEPTIDASE-RELATED"/>
    <property type="match status" value="1"/>
</dbReference>
<dbReference type="PRINTS" id="PR00481">
    <property type="entry name" value="LAMNOPPTDASE"/>
</dbReference>
<gene>
    <name evidence="10" type="ORF">ACFOZ1_02425</name>
</gene>
<dbReference type="Gene3D" id="3.40.220.10">
    <property type="entry name" value="Leucine Aminopeptidase, subunit E, domain 1"/>
    <property type="match status" value="1"/>
</dbReference>
<evidence type="ECO:0000256" key="8">
    <source>
        <dbReference type="ARBA" id="ARBA00050061"/>
    </source>
</evidence>
<keyword evidence="4" id="KW-0378">Hydrolase</keyword>
<organism evidence="10 11">
    <name type="scientific">Gracilibacillus marinus</name>
    <dbReference type="NCBI Taxonomy" id="630535"/>
    <lineage>
        <taxon>Bacteria</taxon>
        <taxon>Bacillati</taxon>
        <taxon>Bacillota</taxon>
        <taxon>Bacilli</taxon>
        <taxon>Bacillales</taxon>
        <taxon>Bacillaceae</taxon>
        <taxon>Gracilibacillus</taxon>
    </lineage>
</organism>
<evidence type="ECO:0000256" key="5">
    <source>
        <dbReference type="ARBA" id="ARBA00033172"/>
    </source>
</evidence>
<proteinExistence type="inferred from homology"/>
<dbReference type="SUPFAM" id="SSF53187">
    <property type="entry name" value="Zn-dependent exopeptidases"/>
    <property type="match status" value="1"/>
</dbReference>
<evidence type="ECO:0000313" key="11">
    <source>
        <dbReference type="Proteomes" id="UP001595880"/>
    </source>
</evidence>
<evidence type="ECO:0000313" key="10">
    <source>
        <dbReference type="EMBL" id="MFC4386656.1"/>
    </source>
</evidence>
<dbReference type="PANTHER" id="PTHR11963:SF23">
    <property type="entry name" value="CYTOSOL AMINOPEPTIDASE"/>
    <property type="match status" value="1"/>
</dbReference>
<dbReference type="Proteomes" id="UP001595880">
    <property type="component" value="Unassembled WGS sequence"/>
</dbReference>
<dbReference type="PROSITE" id="PS00631">
    <property type="entry name" value="CYTOSOL_AP"/>
    <property type="match status" value="1"/>
</dbReference>
<reference evidence="11" key="1">
    <citation type="journal article" date="2019" name="Int. J. Syst. Evol. Microbiol.">
        <title>The Global Catalogue of Microorganisms (GCM) 10K type strain sequencing project: providing services to taxonomists for standard genome sequencing and annotation.</title>
        <authorList>
            <consortium name="The Broad Institute Genomics Platform"/>
            <consortium name="The Broad Institute Genome Sequencing Center for Infectious Disease"/>
            <person name="Wu L."/>
            <person name="Ma J."/>
        </authorList>
    </citation>
    <scope>NUCLEOTIDE SEQUENCE [LARGE SCALE GENOMIC DNA]</scope>
    <source>
        <strain evidence="11">KACC 14058</strain>
    </source>
</reference>
<keyword evidence="2" id="KW-0031">Aminopeptidase</keyword>
<evidence type="ECO:0000256" key="7">
    <source>
        <dbReference type="ARBA" id="ARBA00050021"/>
    </source>
</evidence>
<evidence type="ECO:0000256" key="2">
    <source>
        <dbReference type="ARBA" id="ARBA00022438"/>
    </source>
</evidence>
<evidence type="ECO:0000256" key="4">
    <source>
        <dbReference type="ARBA" id="ARBA00022801"/>
    </source>
</evidence>
<keyword evidence="3" id="KW-0645">Protease</keyword>
<protein>
    <recommendedName>
        <fullName evidence="7">Probable cytosol aminopeptidase</fullName>
    </recommendedName>
    <alternativeName>
        <fullName evidence="8">Leucine aminopeptidase</fullName>
    </alternativeName>
    <alternativeName>
        <fullName evidence="5">Leucyl aminopeptidase</fullName>
    </alternativeName>
</protein>
<evidence type="ECO:0000256" key="6">
    <source>
        <dbReference type="ARBA" id="ARBA00049972"/>
    </source>
</evidence>
<dbReference type="InterPro" id="IPR011356">
    <property type="entry name" value="Leucine_aapep/pepB"/>
</dbReference>
<comment type="caution">
    <text evidence="10">The sequence shown here is derived from an EMBL/GenBank/DDBJ whole genome shotgun (WGS) entry which is preliminary data.</text>
</comment>
<evidence type="ECO:0000259" key="9">
    <source>
        <dbReference type="PROSITE" id="PS00631"/>
    </source>
</evidence>
<dbReference type="InterPro" id="IPR000819">
    <property type="entry name" value="Peptidase_M17_C"/>
</dbReference>
<name>A0ABV8VSC4_9BACI</name>
<comment type="similarity">
    <text evidence="1">Belongs to the peptidase M17 family.</text>
</comment>
<evidence type="ECO:0000256" key="3">
    <source>
        <dbReference type="ARBA" id="ARBA00022670"/>
    </source>
</evidence>
<dbReference type="RefSeq" id="WP_390195445.1">
    <property type="nucleotide sequence ID" value="NZ_JBHSDV010000001.1"/>
</dbReference>
<dbReference type="CDD" id="cd00433">
    <property type="entry name" value="Peptidase_M17"/>
    <property type="match status" value="1"/>
</dbReference>
<feature type="domain" description="Cytosol aminopeptidase" evidence="9">
    <location>
        <begin position="300"/>
        <end position="307"/>
    </location>
</feature>
<sequence length="456" mass="50504">MHAYVQFIHEVQHVQHAIPEDLFKKNPVQFLYEDDTWIFYVYIPTDTSSLESIKKVAGELRKKTDIQGMTSLDISFDFFNQMKSMTSDQSIVAFFEGWYLASYCFNTYKSTKKDRTILLHYPSNYAKHSKMAKMTADAVCLARDLCNEPANRLTPMLYAERIVEVFKDTGVDVRILDNDELIAEGFHATYEVGKGSAHKPMVALLEYNNGSQNKMALVGKGVTFDSGGINSKTGQDIAEMKMDMGGSAAVIGAMKLIGALQLDVTLHAIIPLVENRPSSQSYLPSDVITYANGTTVEVGNTDAEGRLILADGILYAEKIGAEWIADIATLTGSIGHALGLKRAGIYSNKLNTLDYYEQISEATGDFVWPMPIIDDYKDLLESDTCDIRNIASSPYGGSITAALFLQAFVKKTTKWYHIDMANVVNPYKATGYYTSGASGFGVRLLAELIKREGICK</sequence>